<dbReference type="Proteomes" id="UP000505377">
    <property type="component" value="Chromosome"/>
</dbReference>
<proteinExistence type="predicted"/>
<accession>A0A6M6JDI6</accession>
<feature type="chain" id="PRO_5038488164" evidence="3">
    <location>
        <begin position="31"/>
        <end position="244"/>
    </location>
</feature>
<evidence type="ECO:0000256" key="2">
    <source>
        <dbReference type="SAM" id="Phobius"/>
    </source>
</evidence>
<keyword evidence="2" id="KW-0472">Membrane</keyword>
<evidence type="ECO:0000256" key="1">
    <source>
        <dbReference type="SAM" id="MobiDB-lite"/>
    </source>
</evidence>
<dbReference type="EMBL" id="CP053564">
    <property type="protein sequence ID" value="QJY44882.1"/>
    <property type="molecule type" value="Genomic_DNA"/>
</dbReference>
<keyword evidence="3" id="KW-0732">Signal</keyword>
<evidence type="ECO:0000259" key="4">
    <source>
        <dbReference type="Pfam" id="PF13628"/>
    </source>
</evidence>
<protein>
    <submittedName>
        <fullName evidence="5">DUF4142 domain-containing protein</fullName>
    </submittedName>
</protein>
<feature type="signal peptide" evidence="3">
    <location>
        <begin position="1"/>
        <end position="30"/>
    </location>
</feature>
<dbReference type="InterPro" id="IPR025419">
    <property type="entry name" value="DUF4142"/>
</dbReference>
<sequence>MTRTTIRTTGTVLAALALATVAACSSPEPAAPAPAAPAPAAPAPAAASTGVGEQGAALGQALTAATGLAALGGLGQDQGTGDQVRGLGGQLSSDAESLTEQLRALAEGQGVAVTDALTPEQQAQLADLGARTGQPFDQAWLRAAGEAIAQARSAAEAVLASPDASPEAKAAAEQALARLDALAAGLAGASTAAGADAPTAVEAGSGGQASDDGTLLAVGLLGGGVVLLGGAALAGGAVRRRQDS</sequence>
<feature type="compositionally biased region" description="Pro residues" evidence="1">
    <location>
        <begin position="29"/>
        <end position="42"/>
    </location>
</feature>
<dbReference type="PROSITE" id="PS51257">
    <property type="entry name" value="PROKAR_LIPOPROTEIN"/>
    <property type="match status" value="1"/>
</dbReference>
<gene>
    <name evidence="5" type="ORF">HOP40_02700</name>
</gene>
<keyword evidence="6" id="KW-1185">Reference proteome</keyword>
<dbReference type="AlphaFoldDB" id="A0A6M6JDI6"/>
<dbReference type="KEGG" id="pbro:HOP40_02700"/>
<feature type="transmembrane region" description="Helical" evidence="2">
    <location>
        <begin position="215"/>
        <end position="238"/>
    </location>
</feature>
<keyword evidence="2" id="KW-1133">Transmembrane helix</keyword>
<evidence type="ECO:0000313" key="6">
    <source>
        <dbReference type="Proteomes" id="UP000505377"/>
    </source>
</evidence>
<name>A0A6M6JDI6_9PSEU</name>
<reference evidence="5 6" key="1">
    <citation type="submission" date="2020-05" db="EMBL/GenBank/DDBJ databases">
        <authorList>
            <person name="Mo P."/>
        </authorList>
    </citation>
    <scope>NUCLEOTIDE SEQUENCE [LARGE SCALE GENOMIC DNA]</scope>
    <source>
        <strain evidence="5 6">Gen01</strain>
    </source>
</reference>
<feature type="region of interest" description="Disordered" evidence="1">
    <location>
        <begin position="26"/>
        <end position="48"/>
    </location>
</feature>
<evidence type="ECO:0000313" key="5">
    <source>
        <dbReference type="EMBL" id="QJY44882.1"/>
    </source>
</evidence>
<feature type="domain" description="DUF4142" evidence="4">
    <location>
        <begin position="67"/>
        <end position="181"/>
    </location>
</feature>
<organism evidence="5 6">
    <name type="scientific">Pseudonocardia broussonetiae</name>
    <dbReference type="NCBI Taxonomy" id="2736640"/>
    <lineage>
        <taxon>Bacteria</taxon>
        <taxon>Bacillati</taxon>
        <taxon>Actinomycetota</taxon>
        <taxon>Actinomycetes</taxon>
        <taxon>Pseudonocardiales</taxon>
        <taxon>Pseudonocardiaceae</taxon>
        <taxon>Pseudonocardia</taxon>
    </lineage>
</organism>
<keyword evidence="2" id="KW-0812">Transmembrane</keyword>
<evidence type="ECO:0000256" key="3">
    <source>
        <dbReference type="SAM" id="SignalP"/>
    </source>
</evidence>
<dbReference type="Pfam" id="PF13628">
    <property type="entry name" value="DUF4142"/>
    <property type="match status" value="1"/>
</dbReference>
<dbReference type="RefSeq" id="WP_172154320.1">
    <property type="nucleotide sequence ID" value="NZ_CP053564.1"/>
</dbReference>